<sequence length="388" mass="42676">MRAGKFIFFTFFCIFGSSLADESTDAFTGDLLRAVFSQSNVQQNTVLSPVSLYDVTALLQQGSGGNSLEELTKVLHADAPTTRKRYADLIRSIKADHSETQLEFANKVYIENGFPIQESFRSVAVQDFQAGIENIEFKQAQQAADDINDWVSENTHGRIKDLVKSDSLTPDTAMVLLNAVFFAGNWTYQFEPYGTVDSSFTTLDRQTKSVSMMHLSETLMAGEIEELNAKFVRLPFRGDEFSMIIVVPNDVDGLSDLIDKLQEDHLASILASAERRNVDLSLPKFKFSTTSKLVPTLQKLGLNDIFTDASNLTGIASSPPLYVSDVTQKADIEVDERGATAAAATSVTGAGSGLPLNVLYIEANHPFMFFIVNDIDFLPIFSGWVGNP</sequence>
<evidence type="ECO:0000256" key="5">
    <source>
        <dbReference type="SAM" id="SignalP"/>
    </source>
</evidence>
<dbReference type="PANTHER" id="PTHR11461:SF211">
    <property type="entry name" value="GH10112P-RELATED"/>
    <property type="match status" value="1"/>
</dbReference>
<evidence type="ECO:0000313" key="7">
    <source>
        <dbReference type="EMBL" id="KAJ9580241.1"/>
    </source>
</evidence>
<proteinExistence type="inferred from homology"/>
<comment type="caution">
    <text evidence="7">The sequence shown here is derived from an EMBL/GenBank/DDBJ whole genome shotgun (WGS) entry which is preliminary data.</text>
</comment>
<dbReference type="Proteomes" id="UP001233999">
    <property type="component" value="Unassembled WGS sequence"/>
</dbReference>
<dbReference type="PANTHER" id="PTHR11461">
    <property type="entry name" value="SERINE PROTEASE INHIBITOR, SERPIN"/>
    <property type="match status" value="1"/>
</dbReference>
<comment type="similarity">
    <text evidence="1 4">Belongs to the serpin family.</text>
</comment>
<name>A0AAD8E7Z5_DIPPU</name>
<dbReference type="AlphaFoldDB" id="A0AAD8E7Z5"/>
<reference evidence="7" key="2">
    <citation type="submission" date="2023-05" db="EMBL/GenBank/DDBJ databases">
        <authorList>
            <person name="Fouks B."/>
        </authorList>
    </citation>
    <scope>NUCLEOTIDE SEQUENCE</scope>
    <source>
        <strain evidence="7">Stay&amp;Tobe</strain>
        <tissue evidence="7">Testes</tissue>
    </source>
</reference>
<feature type="chain" id="PRO_5042166934" description="Serpin domain-containing protein" evidence="5">
    <location>
        <begin position="21"/>
        <end position="388"/>
    </location>
</feature>
<dbReference type="Gene3D" id="2.30.39.10">
    <property type="entry name" value="Alpha-1-antitrypsin, domain 1"/>
    <property type="match status" value="1"/>
</dbReference>
<dbReference type="EMBL" id="JASPKZ010008354">
    <property type="protein sequence ID" value="KAJ9580241.1"/>
    <property type="molecule type" value="Genomic_DNA"/>
</dbReference>
<feature type="signal peptide" evidence="5">
    <location>
        <begin position="1"/>
        <end position="20"/>
    </location>
</feature>
<dbReference type="GO" id="GO:0005615">
    <property type="term" value="C:extracellular space"/>
    <property type="evidence" value="ECO:0007669"/>
    <property type="project" value="InterPro"/>
</dbReference>
<feature type="domain" description="Serpin" evidence="6">
    <location>
        <begin position="29"/>
        <end position="388"/>
    </location>
</feature>
<dbReference type="Gene3D" id="3.30.497.10">
    <property type="entry name" value="Antithrombin, subunit I, domain 2"/>
    <property type="match status" value="1"/>
</dbReference>
<dbReference type="PROSITE" id="PS00284">
    <property type="entry name" value="SERPIN"/>
    <property type="match status" value="1"/>
</dbReference>
<evidence type="ECO:0000256" key="4">
    <source>
        <dbReference type="RuleBase" id="RU000411"/>
    </source>
</evidence>
<keyword evidence="2" id="KW-0646">Protease inhibitor</keyword>
<dbReference type="InterPro" id="IPR000215">
    <property type="entry name" value="Serpin_fam"/>
</dbReference>
<evidence type="ECO:0000256" key="3">
    <source>
        <dbReference type="ARBA" id="ARBA00022900"/>
    </source>
</evidence>
<dbReference type="Pfam" id="PF00079">
    <property type="entry name" value="Serpin"/>
    <property type="match status" value="1"/>
</dbReference>
<protein>
    <recommendedName>
        <fullName evidence="6">Serpin domain-containing protein</fullName>
    </recommendedName>
</protein>
<gene>
    <name evidence="7" type="ORF">L9F63_004114</name>
</gene>
<dbReference type="InterPro" id="IPR036186">
    <property type="entry name" value="Serpin_sf"/>
</dbReference>
<evidence type="ECO:0000259" key="6">
    <source>
        <dbReference type="SMART" id="SM00093"/>
    </source>
</evidence>
<accession>A0AAD8E7Z5</accession>
<evidence type="ECO:0000256" key="1">
    <source>
        <dbReference type="ARBA" id="ARBA00009500"/>
    </source>
</evidence>
<keyword evidence="5" id="KW-0732">Signal</keyword>
<evidence type="ECO:0000313" key="8">
    <source>
        <dbReference type="Proteomes" id="UP001233999"/>
    </source>
</evidence>
<dbReference type="SUPFAM" id="SSF56574">
    <property type="entry name" value="Serpins"/>
    <property type="match status" value="1"/>
</dbReference>
<evidence type="ECO:0000256" key="2">
    <source>
        <dbReference type="ARBA" id="ARBA00022690"/>
    </source>
</evidence>
<dbReference type="InterPro" id="IPR023795">
    <property type="entry name" value="Serpin_CS"/>
</dbReference>
<dbReference type="InterPro" id="IPR042178">
    <property type="entry name" value="Serpin_sf_1"/>
</dbReference>
<dbReference type="InterPro" id="IPR023796">
    <property type="entry name" value="Serpin_dom"/>
</dbReference>
<dbReference type="SMART" id="SM00093">
    <property type="entry name" value="SERPIN"/>
    <property type="match status" value="1"/>
</dbReference>
<reference evidence="7" key="1">
    <citation type="journal article" date="2023" name="IScience">
        <title>Live-bearing cockroach genome reveals convergent evolutionary mechanisms linked to viviparity in insects and beyond.</title>
        <authorList>
            <person name="Fouks B."/>
            <person name="Harrison M.C."/>
            <person name="Mikhailova A.A."/>
            <person name="Marchal E."/>
            <person name="English S."/>
            <person name="Carruthers M."/>
            <person name="Jennings E.C."/>
            <person name="Chiamaka E.L."/>
            <person name="Frigard R.A."/>
            <person name="Pippel M."/>
            <person name="Attardo G.M."/>
            <person name="Benoit J.B."/>
            <person name="Bornberg-Bauer E."/>
            <person name="Tobe S.S."/>
        </authorList>
    </citation>
    <scope>NUCLEOTIDE SEQUENCE</scope>
    <source>
        <strain evidence="7">Stay&amp;Tobe</strain>
    </source>
</reference>
<dbReference type="CDD" id="cd00172">
    <property type="entry name" value="serpin"/>
    <property type="match status" value="1"/>
</dbReference>
<dbReference type="GO" id="GO:0004867">
    <property type="term" value="F:serine-type endopeptidase inhibitor activity"/>
    <property type="evidence" value="ECO:0007669"/>
    <property type="project" value="UniProtKB-KW"/>
</dbReference>
<keyword evidence="8" id="KW-1185">Reference proteome</keyword>
<organism evidence="7 8">
    <name type="scientific">Diploptera punctata</name>
    <name type="common">Pacific beetle cockroach</name>
    <dbReference type="NCBI Taxonomy" id="6984"/>
    <lineage>
        <taxon>Eukaryota</taxon>
        <taxon>Metazoa</taxon>
        <taxon>Ecdysozoa</taxon>
        <taxon>Arthropoda</taxon>
        <taxon>Hexapoda</taxon>
        <taxon>Insecta</taxon>
        <taxon>Pterygota</taxon>
        <taxon>Neoptera</taxon>
        <taxon>Polyneoptera</taxon>
        <taxon>Dictyoptera</taxon>
        <taxon>Blattodea</taxon>
        <taxon>Blaberoidea</taxon>
        <taxon>Blaberidae</taxon>
        <taxon>Diplopterinae</taxon>
        <taxon>Diploptera</taxon>
    </lineage>
</organism>
<keyword evidence="3" id="KW-0722">Serine protease inhibitor</keyword>
<dbReference type="InterPro" id="IPR042185">
    <property type="entry name" value="Serpin_sf_2"/>
</dbReference>